<proteinExistence type="predicted"/>
<protein>
    <submittedName>
        <fullName evidence="1">Uncharacterized protein</fullName>
    </submittedName>
</protein>
<sequence>MTYIWINPVTEHMYQASALESFLERHGLTRVRCRRDWGAVVREKYQNRAKENGGTVVDARCPMACKLAGELTQNFAPGGGPGNFHIPDIEPILIHCAREISAREDLKGSQKLITTPCQALAEAGNALGLKDTRFLTWNGLMESVGEILFGDPPEDSPIPPGFFDSLGLEMDSLTGRGPIEAYLSAGGRDEARLVELLYCENGCHNGDGVVRDV</sequence>
<accession>A0A1I0EF92</accession>
<dbReference type="AlphaFoldDB" id="A0A1I0EF92"/>
<dbReference type="STRING" id="460384.SAMN05216313_10689"/>
<name>A0A1I0EF92_9FIRM</name>
<dbReference type="RefSeq" id="WP_166434984.1">
    <property type="nucleotide sequence ID" value="NZ_DAINWJ010000174.1"/>
</dbReference>
<gene>
    <name evidence="1" type="ORF">SAMN05216313_10689</name>
</gene>
<reference evidence="2" key="1">
    <citation type="submission" date="2016-10" db="EMBL/GenBank/DDBJ databases">
        <authorList>
            <person name="Varghese N."/>
            <person name="Submissions S."/>
        </authorList>
    </citation>
    <scope>NUCLEOTIDE SEQUENCE [LARGE SCALE GENOMIC DNA]</scope>
    <source>
        <strain evidence="2">NLAE-zl-G277</strain>
    </source>
</reference>
<dbReference type="Proteomes" id="UP000198508">
    <property type="component" value="Unassembled WGS sequence"/>
</dbReference>
<keyword evidence="2" id="KW-1185">Reference proteome</keyword>
<evidence type="ECO:0000313" key="1">
    <source>
        <dbReference type="EMBL" id="SET43678.1"/>
    </source>
</evidence>
<dbReference type="EMBL" id="FOIM01000006">
    <property type="protein sequence ID" value="SET43678.1"/>
    <property type="molecule type" value="Genomic_DNA"/>
</dbReference>
<organism evidence="1 2">
    <name type="scientific">Enterocloster lavalensis</name>
    <dbReference type="NCBI Taxonomy" id="460384"/>
    <lineage>
        <taxon>Bacteria</taxon>
        <taxon>Bacillati</taxon>
        <taxon>Bacillota</taxon>
        <taxon>Clostridia</taxon>
        <taxon>Lachnospirales</taxon>
        <taxon>Lachnospiraceae</taxon>
        <taxon>Enterocloster</taxon>
    </lineage>
</organism>
<evidence type="ECO:0000313" key="2">
    <source>
        <dbReference type="Proteomes" id="UP000198508"/>
    </source>
</evidence>